<dbReference type="KEGG" id="vg:5659266"/>
<dbReference type="RefSeq" id="YP_001497252.1">
    <property type="nucleotide sequence ID" value="NC_009898.1"/>
</dbReference>
<proteinExistence type="predicted"/>
<dbReference type="GeneID" id="5659266"/>
<protein>
    <submittedName>
        <fullName evidence="1">Uncharacterized protein b056R</fullName>
    </submittedName>
</protein>
<reference evidence="1 2" key="1">
    <citation type="journal article" date="2007" name="Virology">
        <title>Sequence and annotation of the 369-kb NY-2A and the 345-kb AR158 viruses that infect Chlorella NC64A.</title>
        <authorList>
            <person name="Fitzgerald L.A."/>
            <person name="Graves M.V."/>
            <person name="Li X."/>
            <person name="Feldblyum T."/>
            <person name="Nierman W.C."/>
            <person name="Van Etten J.L."/>
        </authorList>
    </citation>
    <scope>NUCLEOTIDE SEQUENCE [LARGE SCALE GENOMIC DNA]</scope>
    <source>
        <strain evidence="1 2">NY-2A</strain>
    </source>
</reference>
<name>A7IVT1_PBCVN</name>
<evidence type="ECO:0000313" key="2">
    <source>
        <dbReference type="Proteomes" id="UP000202419"/>
    </source>
</evidence>
<organism evidence="1 2">
    <name type="scientific">Paramecium bursaria Chlorella virus NY2A</name>
    <name type="common">PBCV-NY2A</name>
    <dbReference type="NCBI Taxonomy" id="46021"/>
    <lineage>
        <taxon>Viruses</taxon>
        <taxon>Varidnaviria</taxon>
        <taxon>Bamfordvirae</taxon>
        <taxon>Nucleocytoviricota</taxon>
        <taxon>Megaviricetes</taxon>
        <taxon>Algavirales</taxon>
        <taxon>Phycodnaviridae</taxon>
        <taxon>Chlorovirus</taxon>
        <taxon>Chlorovirus americanus</taxon>
    </lineage>
</organism>
<accession>A7IVT1</accession>
<organismHost>
    <name type="scientific">Chlorella</name>
    <dbReference type="NCBI Taxonomy" id="3071"/>
</organismHost>
<evidence type="ECO:0000313" key="1">
    <source>
        <dbReference type="EMBL" id="ABT14455.1"/>
    </source>
</evidence>
<sequence length="124" mass="13367">MAFPLVLKIFAVMFVASTLPVDETFPMIFTDCIPPIITFDTPTPFPMKNGAIILPVIDTCPETSALALILITVVDTLDASTFPGADTLPDILMFRVPDRVATIPVSAAPFPMNVRAVTFPITLT</sequence>
<dbReference type="Proteomes" id="UP000202419">
    <property type="component" value="Segment"/>
</dbReference>
<dbReference type="EMBL" id="DQ491002">
    <property type="protein sequence ID" value="ABT14455.1"/>
    <property type="molecule type" value="Genomic_DNA"/>
</dbReference>
<gene>
    <name evidence="1" type="primary">b056R</name>
    <name evidence="1" type="ORF">NY2A_b056R</name>
</gene>
<keyword evidence="2" id="KW-1185">Reference proteome</keyword>